<evidence type="ECO:0000256" key="5">
    <source>
        <dbReference type="ARBA" id="ARBA00022833"/>
    </source>
</evidence>
<keyword evidence="7" id="KW-0175">Coiled coil</keyword>
<dbReference type="SUPFAM" id="SSF57716">
    <property type="entry name" value="Glucocorticoid receptor-like (DNA-binding domain)"/>
    <property type="match status" value="1"/>
</dbReference>
<comment type="caution">
    <text evidence="15">The sequence shown here is derived from an EMBL/GenBank/DDBJ whole genome shotgun (WGS) entry which is preliminary data.</text>
</comment>
<dbReference type="InterPro" id="IPR026516">
    <property type="entry name" value="THAP1/10"/>
</dbReference>
<evidence type="ECO:0000313" key="15">
    <source>
        <dbReference type="EMBL" id="KAH9378110.1"/>
    </source>
</evidence>
<protein>
    <recommendedName>
        <fullName evidence="14">THAP-type domain-containing protein</fullName>
    </recommendedName>
</protein>
<keyword evidence="5" id="KW-0862">Zinc</keyword>
<feature type="compositionally biased region" description="Basic residues" evidence="13">
    <location>
        <begin position="296"/>
        <end position="307"/>
    </location>
</feature>
<dbReference type="PANTHER" id="PTHR46600">
    <property type="entry name" value="THAP DOMAIN-CONTAINING"/>
    <property type="match status" value="1"/>
</dbReference>
<evidence type="ECO:0000256" key="9">
    <source>
        <dbReference type="ARBA" id="ARBA00023163"/>
    </source>
</evidence>
<evidence type="ECO:0000256" key="3">
    <source>
        <dbReference type="ARBA" id="ARBA00022723"/>
    </source>
</evidence>
<dbReference type="GO" id="GO:0008270">
    <property type="term" value="F:zinc ion binding"/>
    <property type="evidence" value="ECO:0007669"/>
    <property type="project" value="UniProtKB-KW"/>
</dbReference>
<dbReference type="InterPro" id="IPR011990">
    <property type="entry name" value="TPR-like_helical_dom_sf"/>
</dbReference>
<dbReference type="OrthoDB" id="7331812at2759"/>
<dbReference type="SMART" id="SM00692">
    <property type="entry name" value="DM3"/>
    <property type="match status" value="1"/>
</dbReference>
<dbReference type="PROSITE" id="PS50950">
    <property type="entry name" value="ZF_THAP"/>
    <property type="match status" value="1"/>
</dbReference>
<evidence type="ECO:0000256" key="11">
    <source>
        <dbReference type="ARBA" id="ARBA00023306"/>
    </source>
</evidence>
<feature type="compositionally biased region" description="Low complexity" evidence="13">
    <location>
        <begin position="588"/>
        <end position="604"/>
    </location>
</feature>
<keyword evidence="10" id="KW-0539">Nucleus</keyword>
<keyword evidence="8 12" id="KW-0238">DNA-binding</keyword>
<dbReference type="PANTHER" id="PTHR46600:SF1">
    <property type="entry name" value="THAP DOMAIN-CONTAINING PROTEIN 1"/>
    <property type="match status" value="1"/>
</dbReference>
<evidence type="ECO:0000313" key="16">
    <source>
        <dbReference type="Proteomes" id="UP000821853"/>
    </source>
</evidence>
<sequence>MSSGAAMTFIDQLKLLYDNKLYSNVTALFSLAHPISTHCPDFMTVSAKFQSYVYCGDAYVQLGDFKRAEKALQLKKSAAKAKGKTPASIITGSVVSVACFLDIANSLGVRSANDANAMAISNFSALFFSHQECVRGSAEVDEARSTSLESTSGCAGHSGARLRGSFGLVCRLRAQPVKNAASKAKPLRQNHCFAPGCKSGQNLRRPKGPDDPRVSLFRVPRDEQMFRRWQRYMPPRPDGKKLMHNSAVCERHFDPQFVVRYYEHIVNKQLVRIERGVPALTPDAVPTVFPESPKYYTRRVPRRRKPPQRAPLPPPKPRRVRRAPSSEGEGASPPDPTPAEDVSAVADECPEPVTTERAAPPDPVVSAEPEEQIVEREVTPAFPYEDMPLPSRLWARHVVSERPLVLAYSTCRLSDDDPGRLVTEKLVLVREYAEHAECHVYFEGRRLHCFDGPGGTDYPSTLLQRVDRVRPCPGLGDEEEFPFAARVPYVEGRGSRLHSAQCTSAATARGTMCDKCVHGRKLLRKRLARMERRRALEEGVELEPPSVDSSECVIVEDVSEEMCISENSFIPEDAMSVVEVGLEVAESVSVESGSGDSGPSSAAEQPEVNGTAVPCEAVDLKAISMPVL</sequence>
<feature type="region of interest" description="Disordered" evidence="13">
    <location>
        <begin position="588"/>
        <end position="611"/>
    </location>
</feature>
<comment type="subcellular location">
    <subcellularLocation>
        <location evidence="1">Nucleus</location>
        <location evidence="1">Nucleoplasm</location>
    </subcellularLocation>
</comment>
<evidence type="ECO:0000256" key="4">
    <source>
        <dbReference type="ARBA" id="ARBA00022771"/>
    </source>
</evidence>
<dbReference type="EMBL" id="JABSTR010000008">
    <property type="protein sequence ID" value="KAH9378110.1"/>
    <property type="molecule type" value="Genomic_DNA"/>
</dbReference>
<evidence type="ECO:0000256" key="10">
    <source>
        <dbReference type="ARBA" id="ARBA00023242"/>
    </source>
</evidence>
<keyword evidence="9" id="KW-0804">Transcription</keyword>
<evidence type="ECO:0000256" key="8">
    <source>
        <dbReference type="ARBA" id="ARBA00023125"/>
    </source>
</evidence>
<evidence type="ECO:0000256" key="2">
    <source>
        <dbReference type="ARBA" id="ARBA00006177"/>
    </source>
</evidence>
<dbReference type="Gene3D" id="6.20.210.20">
    <property type="entry name" value="THAP domain"/>
    <property type="match status" value="1"/>
</dbReference>
<evidence type="ECO:0000256" key="6">
    <source>
        <dbReference type="ARBA" id="ARBA00023015"/>
    </source>
</evidence>
<evidence type="ECO:0000256" key="13">
    <source>
        <dbReference type="SAM" id="MobiDB-lite"/>
    </source>
</evidence>
<keyword evidence="3" id="KW-0479">Metal-binding</keyword>
<proteinExistence type="inferred from homology"/>
<keyword evidence="4 12" id="KW-0863">Zinc-finger</keyword>
<feature type="domain" description="THAP-type" evidence="14">
    <location>
        <begin position="187"/>
        <end position="289"/>
    </location>
</feature>
<accession>A0A9J6GHZ4</accession>
<keyword evidence="11" id="KW-0131">Cell cycle</keyword>
<dbReference type="Proteomes" id="UP000821853">
    <property type="component" value="Unassembled WGS sequence"/>
</dbReference>
<dbReference type="Gene3D" id="1.25.40.10">
    <property type="entry name" value="Tetratricopeptide repeat domain"/>
    <property type="match status" value="1"/>
</dbReference>
<evidence type="ECO:0000259" key="14">
    <source>
        <dbReference type="PROSITE" id="PS50950"/>
    </source>
</evidence>
<dbReference type="SMART" id="SM00980">
    <property type="entry name" value="THAP"/>
    <property type="match status" value="1"/>
</dbReference>
<comment type="similarity">
    <text evidence="2">Belongs to the THAP1 family.</text>
</comment>
<organism evidence="15 16">
    <name type="scientific">Haemaphysalis longicornis</name>
    <name type="common">Bush tick</name>
    <dbReference type="NCBI Taxonomy" id="44386"/>
    <lineage>
        <taxon>Eukaryota</taxon>
        <taxon>Metazoa</taxon>
        <taxon>Ecdysozoa</taxon>
        <taxon>Arthropoda</taxon>
        <taxon>Chelicerata</taxon>
        <taxon>Arachnida</taxon>
        <taxon>Acari</taxon>
        <taxon>Parasitiformes</taxon>
        <taxon>Ixodida</taxon>
        <taxon>Ixodoidea</taxon>
        <taxon>Ixodidae</taxon>
        <taxon>Haemaphysalinae</taxon>
        <taxon>Haemaphysalis</taxon>
    </lineage>
</organism>
<feature type="region of interest" description="Disordered" evidence="13">
    <location>
        <begin position="282"/>
        <end position="372"/>
    </location>
</feature>
<dbReference type="GO" id="GO:0043565">
    <property type="term" value="F:sequence-specific DNA binding"/>
    <property type="evidence" value="ECO:0007669"/>
    <property type="project" value="InterPro"/>
</dbReference>
<dbReference type="InterPro" id="IPR006612">
    <property type="entry name" value="THAP_Znf"/>
</dbReference>
<evidence type="ECO:0000256" key="1">
    <source>
        <dbReference type="ARBA" id="ARBA00004642"/>
    </source>
</evidence>
<evidence type="ECO:0000256" key="7">
    <source>
        <dbReference type="ARBA" id="ARBA00023054"/>
    </source>
</evidence>
<dbReference type="Pfam" id="PF05485">
    <property type="entry name" value="THAP"/>
    <property type="match status" value="1"/>
</dbReference>
<dbReference type="GO" id="GO:0005654">
    <property type="term" value="C:nucleoplasm"/>
    <property type="evidence" value="ECO:0007669"/>
    <property type="project" value="UniProtKB-SubCell"/>
</dbReference>
<keyword evidence="6" id="KW-0805">Transcription regulation</keyword>
<name>A0A9J6GHZ4_HAELO</name>
<evidence type="ECO:0000256" key="12">
    <source>
        <dbReference type="PROSITE-ProRule" id="PRU00309"/>
    </source>
</evidence>
<reference evidence="15 16" key="1">
    <citation type="journal article" date="2020" name="Cell">
        <title>Large-Scale Comparative Analyses of Tick Genomes Elucidate Their Genetic Diversity and Vector Capacities.</title>
        <authorList>
            <consortium name="Tick Genome and Microbiome Consortium (TIGMIC)"/>
            <person name="Jia N."/>
            <person name="Wang J."/>
            <person name="Shi W."/>
            <person name="Du L."/>
            <person name="Sun Y."/>
            <person name="Zhan W."/>
            <person name="Jiang J.F."/>
            <person name="Wang Q."/>
            <person name="Zhang B."/>
            <person name="Ji P."/>
            <person name="Bell-Sakyi L."/>
            <person name="Cui X.M."/>
            <person name="Yuan T.T."/>
            <person name="Jiang B.G."/>
            <person name="Yang W.F."/>
            <person name="Lam T.T."/>
            <person name="Chang Q.C."/>
            <person name="Ding S.J."/>
            <person name="Wang X.J."/>
            <person name="Zhu J.G."/>
            <person name="Ruan X.D."/>
            <person name="Zhao L."/>
            <person name="Wei J.T."/>
            <person name="Ye R.Z."/>
            <person name="Que T.C."/>
            <person name="Du C.H."/>
            <person name="Zhou Y.H."/>
            <person name="Cheng J.X."/>
            <person name="Dai P.F."/>
            <person name="Guo W.B."/>
            <person name="Han X.H."/>
            <person name="Huang E.J."/>
            <person name="Li L.F."/>
            <person name="Wei W."/>
            <person name="Gao Y.C."/>
            <person name="Liu J.Z."/>
            <person name="Shao H.Z."/>
            <person name="Wang X."/>
            <person name="Wang C.C."/>
            <person name="Yang T.C."/>
            <person name="Huo Q.B."/>
            <person name="Li W."/>
            <person name="Chen H.Y."/>
            <person name="Chen S.E."/>
            <person name="Zhou L.G."/>
            <person name="Ni X.B."/>
            <person name="Tian J.H."/>
            <person name="Sheng Y."/>
            <person name="Liu T."/>
            <person name="Pan Y.S."/>
            <person name="Xia L.Y."/>
            <person name="Li J."/>
            <person name="Zhao F."/>
            <person name="Cao W.C."/>
        </authorList>
    </citation>
    <scope>NUCLEOTIDE SEQUENCE [LARGE SCALE GENOMIC DNA]</scope>
    <source>
        <strain evidence="15">HaeL-2018</strain>
    </source>
</reference>
<dbReference type="InterPro" id="IPR038441">
    <property type="entry name" value="THAP_Znf_sf"/>
</dbReference>
<gene>
    <name evidence="15" type="ORF">HPB48_020626</name>
</gene>
<dbReference type="AlphaFoldDB" id="A0A9J6GHZ4"/>
<keyword evidence="16" id="KW-1185">Reference proteome</keyword>
<dbReference type="VEuPathDB" id="VectorBase:HLOH_063175"/>